<evidence type="ECO:0000256" key="2">
    <source>
        <dbReference type="SAM" id="Phobius"/>
    </source>
</evidence>
<dbReference type="OrthoDB" id="498735at2759"/>
<reference evidence="3 4" key="1">
    <citation type="journal article" date="2007" name="Proc. Natl. Acad. Sci. U.S.A.">
        <title>The tiny eukaryote Ostreococcus provides genomic insights into the paradox of plankton speciation.</title>
        <authorList>
            <person name="Palenik B."/>
            <person name="Grimwood J."/>
            <person name="Aerts A."/>
            <person name="Rouze P."/>
            <person name="Salamov A."/>
            <person name="Putnam N."/>
            <person name="Dupont C."/>
            <person name="Jorgensen R."/>
            <person name="Derelle E."/>
            <person name="Rombauts S."/>
            <person name="Zhou K."/>
            <person name="Otillar R."/>
            <person name="Merchant S.S."/>
            <person name="Podell S."/>
            <person name="Gaasterland T."/>
            <person name="Napoli C."/>
            <person name="Gendler K."/>
            <person name="Manuell A."/>
            <person name="Tai V."/>
            <person name="Vallon O."/>
            <person name="Piganeau G."/>
            <person name="Jancek S."/>
            <person name="Heijde M."/>
            <person name="Jabbari K."/>
            <person name="Bowler C."/>
            <person name="Lohr M."/>
            <person name="Robbens S."/>
            <person name="Werner G."/>
            <person name="Dubchak I."/>
            <person name="Pazour G.J."/>
            <person name="Ren Q."/>
            <person name="Paulsen I."/>
            <person name="Delwiche C."/>
            <person name="Schmutz J."/>
            <person name="Rokhsar D."/>
            <person name="Van de Peer Y."/>
            <person name="Moreau H."/>
            <person name="Grigoriev I.V."/>
        </authorList>
    </citation>
    <scope>NUCLEOTIDE SEQUENCE [LARGE SCALE GENOMIC DNA]</scope>
    <source>
        <strain evidence="3 4">CCE9901</strain>
    </source>
</reference>
<feature type="compositionally biased region" description="Acidic residues" evidence="1">
    <location>
        <begin position="41"/>
        <end position="50"/>
    </location>
</feature>
<keyword evidence="2" id="KW-0812">Transmembrane</keyword>
<dbReference type="KEGG" id="olu:OSTLU_26194"/>
<dbReference type="RefSeq" id="XP_001419991.1">
    <property type="nucleotide sequence ID" value="XM_001419954.1"/>
</dbReference>
<proteinExistence type="predicted"/>
<keyword evidence="4" id="KW-1185">Reference proteome</keyword>
<dbReference type="GeneID" id="5004030"/>
<evidence type="ECO:0000313" key="3">
    <source>
        <dbReference type="EMBL" id="ABO98284.1"/>
    </source>
</evidence>
<keyword evidence="2" id="KW-1133">Transmembrane helix</keyword>
<protein>
    <submittedName>
        <fullName evidence="3">Uncharacterized protein</fullName>
    </submittedName>
</protein>
<keyword evidence="2" id="KW-0472">Membrane</keyword>
<dbReference type="HOGENOM" id="CLU_2214384_0_0_1"/>
<evidence type="ECO:0000256" key="1">
    <source>
        <dbReference type="SAM" id="MobiDB-lite"/>
    </source>
</evidence>
<feature type="transmembrane region" description="Helical" evidence="2">
    <location>
        <begin position="82"/>
        <end position="100"/>
    </location>
</feature>
<dbReference type="EMBL" id="CP000590">
    <property type="protein sequence ID" value="ABO98284.1"/>
    <property type="molecule type" value="Genomic_DNA"/>
</dbReference>
<dbReference type="AlphaFoldDB" id="A4S3W4"/>
<dbReference type="Proteomes" id="UP000001568">
    <property type="component" value="Chromosome 10"/>
</dbReference>
<evidence type="ECO:0000313" key="4">
    <source>
        <dbReference type="Proteomes" id="UP000001568"/>
    </source>
</evidence>
<feature type="compositionally biased region" description="Basic residues" evidence="1">
    <location>
        <begin position="19"/>
        <end position="34"/>
    </location>
</feature>
<feature type="region of interest" description="Disordered" evidence="1">
    <location>
        <begin position="16"/>
        <end position="62"/>
    </location>
</feature>
<accession>A4S3W4</accession>
<name>A4S3W4_OSTLU</name>
<organism evidence="3 4">
    <name type="scientific">Ostreococcus lucimarinus (strain CCE9901)</name>
    <dbReference type="NCBI Taxonomy" id="436017"/>
    <lineage>
        <taxon>Eukaryota</taxon>
        <taxon>Viridiplantae</taxon>
        <taxon>Chlorophyta</taxon>
        <taxon>Mamiellophyceae</taxon>
        <taxon>Mamiellales</taxon>
        <taxon>Bathycoccaceae</taxon>
        <taxon>Ostreococcus</taxon>
    </lineage>
</organism>
<gene>
    <name evidence="3" type="ORF">OSTLU_26194</name>
</gene>
<sequence>MLRAAAVAATTAPRAIAPRARRGRGVPATRRTRVFARAGGDDDADDDADDAPTPAGKLDGGKYGMGGRIDDALDASTNETSFVLGGFLLTLSAIALFAFGPRPPTEY</sequence>
<dbReference type="Gramene" id="ABO98284">
    <property type="protein sequence ID" value="ABO98284"/>
    <property type="gene ID" value="OSTLU_26194"/>
</dbReference>